<evidence type="ECO:0000313" key="9">
    <source>
        <dbReference type="EMBL" id="OZG66412.1"/>
    </source>
</evidence>
<evidence type="ECO:0000256" key="5">
    <source>
        <dbReference type="ARBA" id="ARBA00034531"/>
    </source>
</evidence>
<keyword evidence="4" id="KW-0067">ATP-binding</keyword>
<keyword evidence="3" id="KW-0547">Nucleotide-binding</keyword>
<dbReference type="InterPro" id="IPR003812">
    <property type="entry name" value="Fido"/>
</dbReference>
<accession>A0A261G4S4</accession>
<evidence type="ECO:0000313" key="10">
    <source>
        <dbReference type="Proteomes" id="UP000216074"/>
    </source>
</evidence>
<dbReference type="SUPFAM" id="SSF140931">
    <property type="entry name" value="Fic-like"/>
    <property type="match status" value="1"/>
</dbReference>
<sequence>MIELPNAFDTYLIPGTHILRNLVGATTAKELEAAENDFVSIRILELQSAPPKAQGTLEQLQWIHHQLFQDIYDWAGHIRTVDIAKGNSQVFQPLAVFDMGVQYCERTLAEDHLLQNMDRTTFIHRLSANYDNFNILHPFREGNGRAQRLFWDLIAHDAGWRLDWSQISKQENDNASQIARQTADETALITMFSRVVKTPEEYESETTTNIVAHLQDAGYTTLPNVYRYLSPAQIDDELHRDIYRRMSN</sequence>
<proteinExistence type="predicted"/>
<comment type="catalytic activity">
    <reaction evidence="7">
        <text>L-tyrosyl-[protein] + ATP = O-(5'-adenylyl)-L-tyrosyl-[protein] + diphosphate</text>
        <dbReference type="Rhea" id="RHEA:54288"/>
        <dbReference type="Rhea" id="RHEA-COMP:10136"/>
        <dbReference type="Rhea" id="RHEA-COMP:13846"/>
        <dbReference type="ChEBI" id="CHEBI:30616"/>
        <dbReference type="ChEBI" id="CHEBI:33019"/>
        <dbReference type="ChEBI" id="CHEBI:46858"/>
        <dbReference type="ChEBI" id="CHEBI:83624"/>
        <dbReference type="EC" id="2.7.7.108"/>
    </reaction>
</comment>
<dbReference type="AlphaFoldDB" id="A0A261G4S4"/>
<keyword evidence="1" id="KW-0808">Transferase</keyword>
<gene>
    <name evidence="9" type="ORF">BHAP_0274</name>
</gene>
<keyword evidence="2" id="KW-0548">Nucleotidyltransferase</keyword>
<evidence type="ECO:0000256" key="3">
    <source>
        <dbReference type="ARBA" id="ARBA00022741"/>
    </source>
</evidence>
<name>A0A261G4S4_9BIFI</name>
<evidence type="ECO:0000256" key="6">
    <source>
        <dbReference type="ARBA" id="ARBA00047939"/>
    </source>
</evidence>
<dbReference type="GO" id="GO:0005524">
    <property type="term" value="F:ATP binding"/>
    <property type="evidence" value="ECO:0007669"/>
    <property type="project" value="UniProtKB-KW"/>
</dbReference>
<dbReference type="GO" id="GO:0070733">
    <property type="term" value="F:AMPylase activity"/>
    <property type="evidence" value="ECO:0007669"/>
    <property type="project" value="UniProtKB-EC"/>
</dbReference>
<evidence type="ECO:0000256" key="1">
    <source>
        <dbReference type="ARBA" id="ARBA00022679"/>
    </source>
</evidence>
<reference evidence="9 10" key="1">
    <citation type="journal article" date="2017" name="BMC Genomics">
        <title>Comparative genomic and phylogenomic analyses of the Bifidobacteriaceae family.</title>
        <authorList>
            <person name="Lugli G.A."/>
            <person name="Milani C."/>
            <person name="Turroni F."/>
            <person name="Duranti S."/>
            <person name="Mancabelli L."/>
            <person name="Mangifesta M."/>
            <person name="Ferrario C."/>
            <person name="Modesto M."/>
            <person name="Mattarelli P."/>
            <person name="Jiri K."/>
            <person name="van Sinderen D."/>
            <person name="Ventura M."/>
        </authorList>
    </citation>
    <scope>NUCLEOTIDE SEQUENCE [LARGE SCALE GENOMIC DNA]</scope>
    <source>
        <strain evidence="9 10">DSM 100202</strain>
    </source>
</reference>
<dbReference type="EMBL" id="MWWY01000005">
    <property type="protein sequence ID" value="OZG66412.1"/>
    <property type="molecule type" value="Genomic_DNA"/>
</dbReference>
<evidence type="ECO:0000256" key="2">
    <source>
        <dbReference type="ARBA" id="ARBA00022695"/>
    </source>
</evidence>
<dbReference type="Pfam" id="PF02661">
    <property type="entry name" value="Fic"/>
    <property type="match status" value="1"/>
</dbReference>
<evidence type="ECO:0000256" key="4">
    <source>
        <dbReference type="ARBA" id="ARBA00022840"/>
    </source>
</evidence>
<dbReference type="Gene3D" id="1.10.3290.10">
    <property type="entry name" value="Fido-like domain"/>
    <property type="match status" value="1"/>
</dbReference>
<protein>
    <recommendedName>
        <fullName evidence="5">protein adenylyltransferase</fullName>
        <ecNumber evidence="5">2.7.7.108</ecNumber>
    </recommendedName>
</protein>
<dbReference type="InterPro" id="IPR036597">
    <property type="entry name" value="Fido-like_dom_sf"/>
</dbReference>
<dbReference type="OrthoDB" id="9813719at2"/>
<comment type="caution">
    <text evidence="9">The sequence shown here is derived from an EMBL/GenBank/DDBJ whole genome shotgun (WGS) entry which is preliminary data.</text>
</comment>
<evidence type="ECO:0000259" key="8">
    <source>
        <dbReference type="PROSITE" id="PS51459"/>
    </source>
</evidence>
<comment type="catalytic activity">
    <reaction evidence="6">
        <text>L-threonyl-[protein] + ATP = 3-O-(5'-adenylyl)-L-threonyl-[protein] + diphosphate</text>
        <dbReference type="Rhea" id="RHEA:54292"/>
        <dbReference type="Rhea" id="RHEA-COMP:11060"/>
        <dbReference type="Rhea" id="RHEA-COMP:13847"/>
        <dbReference type="ChEBI" id="CHEBI:30013"/>
        <dbReference type="ChEBI" id="CHEBI:30616"/>
        <dbReference type="ChEBI" id="CHEBI:33019"/>
        <dbReference type="ChEBI" id="CHEBI:138113"/>
        <dbReference type="EC" id="2.7.7.108"/>
    </reaction>
</comment>
<keyword evidence="10" id="KW-1185">Reference proteome</keyword>
<dbReference type="PANTHER" id="PTHR39560:SF1">
    <property type="entry name" value="PROTEIN ADENYLYLTRANSFERASE FIC-RELATED"/>
    <property type="match status" value="1"/>
</dbReference>
<dbReference type="PROSITE" id="PS51459">
    <property type="entry name" value="FIDO"/>
    <property type="match status" value="1"/>
</dbReference>
<dbReference type="EC" id="2.7.7.108" evidence="5"/>
<dbReference type="Proteomes" id="UP000216074">
    <property type="component" value="Unassembled WGS sequence"/>
</dbReference>
<dbReference type="GO" id="GO:0051302">
    <property type="term" value="P:regulation of cell division"/>
    <property type="evidence" value="ECO:0007669"/>
    <property type="project" value="TreeGrafter"/>
</dbReference>
<dbReference type="PANTHER" id="PTHR39560">
    <property type="entry name" value="PROTEIN ADENYLYLTRANSFERASE FIC-RELATED"/>
    <property type="match status" value="1"/>
</dbReference>
<organism evidence="9 10">
    <name type="scientific">Bifidobacterium hapali</name>
    <dbReference type="NCBI Taxonomy" id="1630172"/>
    <lineage>
        <taxon>Bacteria</taxon>
        <taxon>Bacillati</taxon>
        <taxon>Actinomycetota</taxon>
        <taxon>Actinomycetes</taxon>
        <taxon>Bifidobacteriales</taxon>
        <taxon>Bifidobacteriaceae</taxon>
        <taxon>Bifidobacterium</taxon>
    </lineage>
</organism>
<evidence type="ECO:0000256" key="7">
    <source>
        <dbReference type="ARBA" id="ARBA00048696"/>
    </source>
</evidence>
<feature type="domain" description="Fido" evidence="8">
    <location>
        <begin position="55"/>
        <end position="198"/>
    </location>
</feature>
<dbReference type="RefSeq" id="WP_094728874.1">
    <property type="nucleotide sequence ID" value="NZ_MWWY01000005.1"/>
</dbReference>